<dbReference type="Gene3D" id="1.10.10.60">
    <property type="entry name" value="Homeodomain-like"/>
    <property type="match status" value="2"/>
</dbReference>
<dbReference type="CDD" id="cd17536">
    <property type="entry name" value="REC_YesN-like"/>
    <property type="match status" value="1"/>
</dbReference>
<protein>
    <submittedName>
        <fullName evidence="11">Response regulator</fullName>
    </submittedName>
</protein>
<dbReference type="InterPro" id="IPR051552">
    <property type="entry name" value="HptR"/>
</dbReference>
<evidence type="ECO:0000256" key="7">
    <source>
        <dbReference type="ARBA" id="ARBA00023163"/>
    </source>
</evidence>
<gene>
    <name evidence="11" type="ORF">FS935_11625</name>
</gene>
<evidence type="ECO:0000256" key="3">
    <source>
        <dbReference type="ARBA" id="ARBA00022553"/>
    </source>
</evidence>
<feature type="modified residue" description="4-aspartylphosphate" evidence="8">
    <location>
        <position position="58"/>
    </location>
</feature>
<comment type="caution">
    <text evidence="11">The sequence shown here is derived from an EMBL/GenBank/DDBJ whole genome shotgun (WGS) entry which is preliminary data.</text>
</comment>
<keyword evidence="12" id="KW-1185">Reference proteome</keyword>
<dbReference type="PRINTS" id="PR00032">
    <property type="entry name" value="HTHARAC"/>
</dbReference>
<dbReference type="GO" id="GO:0003700">
    <property type="term" value="F:DNA-binding transcription factor activity"/>
    <property type="evidence" value="ECO:0007669"/>
    <property type="project" value="InterPro"/>
</dbReference>
<evidence type="ECO:0000313" key="12">
    <source>
        <dbReference type="Proteomes" id="UP000321363"/>
    </source>
</evidence>
<dbReference type="OrthoDB" id="342399at2"/>
<dbReference type="Proteomes" id="UP000321363">
    <property type="component" value="Unassembled WGS sequence"/>
</dbReference>
<keyword evidence="4" id="KW-0902">Two-component regulatory system</keyword>
<dbReference type="InterPro" id="IPR001789">
    <property type="entry name" value="Sig_transdc_resp-reg_receiver"/>
</dbReference>
<dbReference type="InterPro" id="IPR011006">
    <property type="entry name" value="CheY-like_superfamily"/>
</dbReference>
<name>A0A5C6VZ18_9BACI</name>
<keyword evidence="3 8" id="KW-0597">Phosphoprotein</keyword>
<evidence type="ECO:0000256" key="6">
    <source>
        <dbReference type="ARBA" id="ARBA00023125"/>
    </source>
</evidence>
<evidence type="ECO:0000259" key="9">
    <source>
        <dbReference type="PROSITE" id="PS01124"/>
    </source>
</evidence>
<dbReference type="InterPro" id="IPR018060">
    <property type="entry name" value="HTH_AraC"/>
</dbReference>
<feature type="domain" description="HTH araC/xylS-type" evidence="9">
    <location>
        <begin position="300"/>
        <end position="399"/>
    </location>
</feature>
<proteinExistence type="predicted"/>
<evidence type="ECO:0000259" key="10">
    <source>
        <dbReference type="PROSITE" id="PS50110"/>
    </source>
</evidence>
<dbReference type="PANTHER" id="PTHR42713:SF3">
    <property type="entry name" value="TRANSCRIPTIONAL REGULATORY PROTEIN HPTR"/>
    <property type="match status" value="1"/>
</dbReference>
<dbReference type="SMART" id="SM00342">
    <property type="entry name" value="HTH_ARAC"/>
    <property type="match status" value="1"/>
</dbReference>
<evidence type="ECO:0000313" key="11">
    <source>
        <dbReference type="EMBL" id="TXC90810.1"/>
    </source>
</evidence>
<dbReference type="SUPFAM" id="SSF46689">
    <property type="entry name" value="Homeodomain-like"/>
    <property type="match status" value="1"/>
</dbReference>
<dbReference type="Pfam" id="PF12833">
    <property type="entry name" value="HTH_18"/>
    <property type="match status" value="1"/>
</dbReference>
<dbReference type="InterPro" id="IPR020449">
    <property type="entry name" value="Tscrpt_reg_AraC-type_HTH"/>
</dbReference>
<keyword evidence="7" id="KW-0804">Transcription</keyword>
<dbReference type="SUPFAM" id="SSF52172">
    <property type="entry name" value="CheY-like"/>
    <property type="match status" value="1"/>
</dbReference>
<dbReference type="PANTHER" id="PTHR42713">
    <property type="entry name" value="HISTIDINE KINASE-RELATED"/>
    <property type="match status" value="1"/>
</dbReference>
<evidence type="ECO:0000256" key="2">
    <source>
        <dbReference type="ARBA" id="ARBA00022490"/>
    </source>
</evidence>
<keyword evidence="2" id="KW-0963">Cytoplasm</keyword>
<dbReference type="AlphaFoldDB" id="A0A5C6VZ18"/>
<keyword evidence="5" id="KW-0805">Transcription regulation</keyword>
<dbReference type="InterPro" id="IPR009057">
    <property type="entry name" value="Homeodomain-like_sf"/>
</dbReference>
<evidence type="ECO:0000256" key="4">
    <source>
        <dbReference type="ARBA" id="ARBA00023012"/>
    </source>
</evidence>
<dbReference type="PROSITE" id="PS01124">
    <property type="entry name" value="HTH_ARAC_FAMILY_2"/>
    <property type="match status" value="1"/>
</dbReference>
<comment type="subcellular location">
    <subcellularLocation>
        <location evidence="1">Cytoplasm</location>
    </subcellularLocation>
</comment>
<dbReference type="SMART" id="SM00448">
    <property type="entry name" value="REC"/>
    <property type="match status" value="1"/>
</dbReference>
<evidence type="ECO:0000256" key="1">
    <source>
        <dbReference type="ARBA" id="ARBA00004496"/>
    </source>
</evidence>
<reference evidence="11 12" key="1">
    <citation type="journal article" date="2005" name="Int. J. Syst. Evol. Microbiol.">
        <title>Bacillus litoralis sp. nov., isolated from a tidal flat of the Yellow Sea in Korea.</title>
        <authorList>
            <person name="Yoon J.H."/>
            <person name="Oh T.K."/>
        </authorList>
    </citation>
    <scope>NUCLEOTIDE SEQUENCE [LARGE SCALE GENOMIC DNA]</scope>
    <source>
        <strain evidence="11 12">SW-211</strain>
    </source>
</reference>
<evidence type="ECO:0000256" key="8">
    <source>
        <dbReference type="PROSITE-ProRule" id="PRU00169"/>
    </source>
</evidence>
<dbReference type="InterPro" id="IPR018062">
    <property type="entry name" value="HTH_AraC-typ_CS"/>
</dbReference>
<dbReference type="EMBL" id="VOQF01000006">
    <property type="protein sequence ID" value="TXC90810.1"/>
    <property type="molecule type" value="Genomic_DNA"/>
</dbReference>
<dbReference type="Pfam" id="PF00072">
    <property type="entry name" value="Response_reg"/>
    <property type="match status" value="1"/>
</dbReference>
<accession>A0A5C6VZ18</accession>
<keyword evidence="6" id="KW-0238">DNA-binding</keyword>
<dbReference type="Gene3D" id="3.40.50.2300">
    <property type="match status" value="1"/>
</dbReference>
<dbReference type="GO" id="GO:0043565">
    <property type="term" value="F:sequence-specific DNA binding"/>
    <property type="evidence" value="ECO:0007669"/>
    <property type="project" value="InterPro"/>
</dbReference>
<organism evidence="11 12">
    <name type="scientific">Metabacillus litoralis</name>
    <dbReference type="NCBI Taxonomy" id="152268"/>
    <lineage>
        <taxon>Bacteria</taxon>
        <taxon>Bacillati</taxon>
        <taxon>Bacillota</taxon>
        <taxon>Bacilli</taxon>
        <taxon>Bacillales</taxon>
        <taxon>Bacillaceae</taxon>
        <taxon>Metabacillus</taxon>
    </lineage>
</organism>
<feature type="domain" description="Response regulatory" evidence="10">
    <location>
        <begin position="6"/>
        <end position="123"/>
    </location>
</feature>
<dbReference type="PROSITE" id="PS00041">
    <property type="entry name" value="HTH_ARAC_FAMILY_1"/>
    <property type="match status" value="1"/>
</dbReference>
<evidence type="ECO:0000256" key="5">
    <source>
        <dbReference type="ARBA" id="ARBA00023015"/>
    </source>
</evidence>
<dbReference type="GO" id="GO:0005737">
    <property type="term" value="C:cytoplasm"/>
    <property type="evidence" value="ECO:0007669"/>
    <property type="project" value="UniProtKB-SubCell"/>
</dbReference>
<dbReference type="GO" id="GO:0000160">
    <property type="term" value="P:phosphorelay signal transduction system"/>
    <property type="evidence" value="ECO:0007669"/>
    <property type="project" value="UniProtKB-KW"/>
</dbReference>
<dbReference type="PROSITE" id="PS50110">
    <property type="entry name" value="RESPONSE_REGULATORY"/>
    <property type="match status" value="1"/>
</dbReference>
<sequence>MNSIWKVLIADDEPIIREGIRQSVEWSSFNMFVEAEAEDGEEALELALKYSVNIILVDLNMPIMNGLSLIKKIREQLPLCKIIIITGHDEFTYAQEALRLNVTDYILKPVEPNKLNEVLDQVVEELESDTKQDEFLEMASRQIENNLSILREQFFNKWINGTIKNRESIINQLKFFDLPLSSPKHILVIQCPEYVANKPLLSDKDKKILLFSIENITSEVFDHCSKVSFRDETDLIIVLLWDSISENLYNIVKMKIKEYLKISINIYIENIENDIASIAEGYENCKKKLVSETTISPIVRRARQYIEKNFTDSDITIEQVADNLQVSPVYLGRIIKQDLGTSFVSLVTNLRIKEAIMLLNNTDLPIVQIAEEVGYDTQHYFSTAFKKVVGVSPNKYRKNPTFINE</sequence>